<evidence type="ECO:0000256" key="1">
    <source>
        <dbReference type="SAM" id="MobiDB-lite"/>
    </source>
</evidence>
<sequence length="481" mass="49737">MRVAAASFTLAFAAVAIAQSTTIINVGEINGEPTFWFDPPHVKVTEVNSTVTFVFRKPGNHTVAQSSYAKPCEPLDGGFNSGFFFVDSSGTGTWNLTITDVSSPIWFYCAQQISEVHCELGMVGVINPPATGDTFDQFVYRADAATTVVYPSTALTGIGAFATAAAASTMIPTSASASSASKPPADIPESTKSTSLMSTASATSIALPDLNSTLVDVSTPSSTTSNVTSTSTSTPPAAAPFLTSGAKHTPAIVGGIVGASLLMILVAILAFLLQRRRRRNGSVDVITTEPYMPAARRTSALLASRPPSTTESIGRPSSPSSSAAGTVHTSAMSVASSVPHASPVVSEKSDQEGHPSPPPAGPHAAVASESHSLPSLPAATATATKTRTRSAVPSSATSSSSDAPLVLPTEIGRALAYAPPDVQSSVLSLFRSLFLRSGSPVPPGQRWRGEAGLRMPHAEVDSGLRMYDDDTYVPPPEYTTH</sequence>
<dbReference type="PANTHER" id="PTHR34883:SF15">
    <property type="entry name" value="EXTRACELLULAR SERINE-RICH PROTEIN"/>
    <property type="match status" value="1"/>
</dbReference>
<dbReference type="CDD" id="cd00920">
    <property type="entry name" value="Cupredoxin"/>
    <property type="match status" value="1"/>
</dbReference>
<evidence type="ECO:0000313" key="5">
    <source>
        <dbReference type="Proteomes" id="UP000256964"/>
    </source>
</evidence>
<dbReference type="SUPFAM" id="SSF49503">
    <property type="entry name" value="Cupredoxins"/>
    <property type="match status" value="1"/>
</dbReference>
<protein>
    <recommendedName>
        <fullName evidence="6">Cupredoxin</fullName>
    </recommendedName>
</protein>
<dbReference type="Gene3D" id="2.60.40.420">
    <property type="entry name" value="Cupredoxins - blue copper proteins"/>
    <property type="match status" value="1"/>
</dbReference>
<keyword evidence="2" id="KW-0472">Membrane</keyword>
<feature type="transmembrane region" description="Helical" evidence="2">
    <location>
        <begin position="251"/>
        <end position="273"/>
    </location>
</feature>
<feature type="compositionally biased region" description="Low complexity" evidence="1">
    <location>
        <begin position="362"/>
        <end position="404"/>
    </location>
</feature>
<dbReference type="EMBL" id="KZ857471">
    <property type="protein sequence ID" value="RDX43052.1"/>
    <property type="molecule type" value="Genomic_DNA"/>
</dbReference>
<evidence type="ECO:0000313" key="4">
    <source>
        <dbReference type="EMBL" id="RDX43052.1"/>
    </source>
</evidence>
<proteinExistence type="predicted"/>
<feature type="compositionally biased region" description="Low complexity" evidence="1">
    <location>
        <begin position="316"/>
        <end position="346"/>
    </location>
</feature>
<dbReference type="InterPro" id="IPR008972">
    <property type="entry name" value="Cupredoxin"/>
</dbReference>
<feature type="signal peptide" evidence="3">
    <location>
        <begin position="1"/>
        <end position="18"/>
    </location>
</feature>
<reference evidence="4 5" key="1">
    <citation type="journal article" date="2018" name="Biotechnol. Biofuels">
        <title>Integrative visual omics of the white-rot fungus Polyporus brumalis exposes the biotechnological potential of its oxidative enzymes for delignifying raw plant biomass.</title>
        <authorList>
            <person name="Miyauchi S."/>
            <person name="Rancon A."/>
            <person name="Drula E."/>
            <person name="Hage H."/>
            <person name="Chaduli D."/>
            <person name="Favel A."/>
            <person name="Grisel S."/>
            <person name="Henrissat B."/>
            <person name="Herpoel-Gimbert I."/>
            <person name="Ruiz-Duenas F.J."/>
            <person name="Chevret D."/>
            <person name="Hainaut M."/>
            <person name="Lin J."/>
            <person name="Wang M."/>
            <person name="Pangilinan J."/>
            <person name="Lipzen A."/>
            <person name="Lesage-Meessen L."/>
            <person name="Navarro D."/>
            <person name="Riley R."/>
            <person name="Grigoriev I.V."/>
            <person name="Zhou S."/>
            <person name="Raouche S."/>
            <person name="Rosso M.N."/>
        </authorList>
    </citation>
    <scope>NUCLEOTIDE SEQUENCE [LARGE SCALE GENOMIC DNA]</scope>
    <source>
        <strain evidence="4 5">BRFM 1820</strain>
    </source>
</reference>
<evidence type="ECO:0000256" key="2">
    <source>
        <dbReference type="SAM" id="Phobius"/>
    </source>
</evidence>
<dbReference type="CDD" id="cd12087">
    <property type="entry name" value="TM_EGFR-like"/>
    <property type="match status" value="1"/>
</dbReference>
<keyword evidence="5" id="KW-1185">Reference proteome</keyword>
<keyword evidence="2" id="KW-1133">Transmembrane helix</keyword>
<keyword evidence="3" id="KW-0732">Signal</keyword>
<dbReference type="OrthoDB" id="2331100at2759"/>
<feature type="chain" id="PRO_5016621791" description="Cupredoxin" evidence="3">
    <location>
        <begin position="19"/>
        <end position="481"/>
    </location>
</feature>
<accession>A0A371CRZ6</accession>
<organism evidence="4 5">
    <name type="scientific">Lentinus brumalis</name>
    <dbReference type="NCBI Taxonomy" id="2498619"/>
    <lineage>
        <taxon>Eukaryota</taxon>
        <taxon>Fungi</taxon>
        <taxon>Dikarya</taxon>
        <taxon>Basidiomycota</taxon>
        <taxon>Agaricomycotina</taxon>
        <taxon>Agaricomycetes</taxon>
        <taxon>Polyporales</taxon>
        <taxon>Polyporaceae</taxon>
        <taxon>Lentinus</taxon>
    </lineage>
</organism>
<name>A0A371CRZ6_9APHY</name>
<dbReference type="PANTHER" id="PTHR34883">
    <property type="entry name" value="SERINE-RICH PROTEIN, PUTATIVE-RELATED-RELATED"/>
    <property type="match status" value="1"/>
</dbReference>
<evidence type="ECO:0008006" key="6">
    <source>
        <dbReference type="Google" id="ProtNLM"/>
    </source>
</evidence>
<feature type="compositionally biased region" description="Low complexity" evidence="1">
    <location>
        <begin position="296"/>
        <end position="305"/>
    </location>
</feature>
<evidence type="ECO:0000256" key="3">
    <source>
        <dbReference type="SAM" id="SignalP"/>
    </source>
</evidence>
<keyword evidence="2" id="KW-0812">Transmembrane</keyword>
<dbReference type="Proteomes" id="UP000256964">
    <property type="component" value="Unassembled WGS sequence"/>
</dbReference>
<gene>
    <name evidence="4" type="ORF">OH76DRAFT_1488151</name>
</gene>
<feature type="region of interest" description="Disordered" evidence="1">
    <location>
        <begin position="296"/>
        <end position="404"/>
    </location>
</feature>
<dbReference type="InterPro" id="IPR052953">
    <property type="entry name" value="Ser-rich/MCO-related"/>
</dbReference>
<dbReference type="AlphaFoldDB" id="A0A371CRZ6"/>